<keyword evidence="1" id="KW-1133">Transmembrane helix</keyword>
<protein>
    <submittedName>
        <fullName evidence="3">NADH dehydrogenase [ubiquinone] 1 alpha subcomplex subunit 1</fullName>
    </submittedName>
</protein>
<accession>A0A7E4VT48</accession>
<evidence type="ECO:0000313" key="2">
    <source>
        <dbReference type="Proteomes" id="UP000492821"/>
    </source>
</evidence>
<name>A0A7E4VT48_PANRE</name>
<dbReference type="AlphaFoldDB" id="A0A7E4VT48"/>
<organism evidence="2 3">
    <name type="scientific">Panagrellus redivivus</name>
    <name type="common">Microworm</name>
    <dbReference type="NCBI Taxonomy" id="6233"/>
    <lineage>
        <taxon>Eukaryota</taxon>
        <taxon>Metazoa</taxon>
        <taxon>Ecdysozoa</taxon>
        <taxon>Nematoda</taxon>
        <taxon>Chromadorea</taxon>
        <taxon>Rhabditida</taxon>
        <taxon>Tylenchina</taxon>
        <taxon>Panagrolaimomorpha</taxon>
        <taxon>Panagrolaimoidea</taxon>
        <taxon>Panagrolaimidae</taxon>
        <taxon>Panagrellus</taxon>
    </lineage>
</organism>
<reference evidence="3" key="2">
    <citation type="submission" date="2020-10" db="UniProtKB">
        <authorList>
            <consortium name="WormBaseParasite"/>
        </authorList>
    </citation>
    <scope>IDENTIFICATION</scope>
</reference>
<dbReference type="WBParaSite" id="Pan_g3048.t1">
    <property type="protein sequence ID" value="Pan_g3048.t1"/>
    <property type="gene ID" value="Pan_g3048"/>
</dbReference>
<evidence type="ECO:0000313" key="3">
    <source>
        <dbReference type="WBParaSite" id="Pan_g3048.t1"/>
    </source>
</evidence>
<reference evidence="2" key="1">
    <citation type="journal article" date="2013" name="Genetics">
        <title>The draft genome and transcriptome of Panagrellus redivivus are shaped by the harsh demands of a free-living lifestyle.</title>
        <authorList>
            <person name="Srinivasan J."/>
            <person name="Dillman A.R."/>
            <person name="Macchietto M.G."/>
            <person name="Heikkinen L."/>
            <person name="Lakso M."/>
            <person name="Fracchia K.M."/>
            <person name="Antoshechkin I."/>
            <person name="Mortazavi A."/>
            <person name="Wong G."/>
            <person name="Sternberg P.W."/>
        </authorList>
    </citation>
    <scope>NUCLEOTIDE SEQUENCE [LARGE SCALE GENOMIC DNA]</scope>
    <source>
        <strain evidence="2">MT8872</strain>
    </source>
</reference>
<sequence length="71" mass="8502">MQSLYPLFWTILLEMAYNVGTVIFVGSMALLNKGDNYFGFDTGRRTNFIKKMDQQKQDEHNLYFKQLKEQW</sequence>
<keyword evidence="1" id="KW-0812">Transmembrane</keyword>
<proteinExistence type="predicted"/>
<evidence type="ECO:0000256" key="1">
    <source>
        <dbReference type="SAM" id="Phobius"/>
    </source>
</evidence>
<feature type="transmembrane region" description="Helical" evidence="1">
    <location>
        <begin position="6"/>
        <end position="31"/>
    </location>
</feature>
<keyword evidence="1" id="KW-0472">Membrane</keyword>
<keyword evidence="2" id="KW-1185">Reference proteome</keyword>
<dbReference type="Proteomes" id="UP000492821">
    <property type="component" value="Unassembled WGS sequence"/>
</dbReference>